<dbReference type="OrthoDB" id="9805475at2"/>
<dbReference type="InterPro" id="IPR018480">
    <property type="entry name" value="PNAcMuramoyl-5peptid_Trfase_CS"/>
</dbReference>
<dbReference type="Proteomes" id="UP000275356">
    <property type="component" value="Unassembled WGS sequence"/>
</dbReference>
<keyword evidence="7" id="KW-0961">Cell wall biogenesis/degradation</keyword>
<dbReference type="UniPathway" id="UPA00219"/>
<feature type="transmembrane region" description="Helical" evidence="7">
    <location>
        <begin position="197"/>
        <end position="218"/>
    </location>
</feature>
<feature type="transmembrane region" description="Helical" evidence="7">
    <location>
        <begin position="122"/>
        <end position="140"/>
    </location>
</feature>
<name>A0A3N2D243_9MICO</name>
<keyword evidence="7 9" id="KW-0460">Magnesium</keyword>
<feature type="transmembrane region" description="Helical" evidence="7">
    <location>
        <begin position="345"/>
        <end position="366"/>
    </location>
</feature>
<evidence type="ECO:0000256" key="1">
    <source>
        <dbReference type="ARBA" id="ARBA00004141"/>
    </source>
</evidence>
<feature type="transmembrane region" description="Helical" evidence="7">
    <location>
        <begin position="80"/>
        <end position="101"/>
    </location>
</feature>
<evidence type="ECO:0000256" key="2">
    <source>
        <dbReference type="ARBA" id="ARBA00005583"/>
    </source>
</evidence>
<dbReference type="GO" id="GO:0008360">
    <property type="term" value="P:regulation of cell shape"/>
    <property type="evidence" value="ECO:0007669"/>
    <property type="project" value="UniProtKB-KW"/>
</dbReference>
<dbReference type="GO" id="GO:0071555">
    <property type="term" value="P:cell wall organization"/>
    <property type="evidence" value="ECO:0007669"/>
    <property type="project" value="UniProtKB-KW"/>
</dbReference>
<feature type="binding site" evidence="9">
    <location>
        <position position="269"/>
    </location>
    <ligand>
        <name>Mg(2+)</name>
        <dbReference type="ChEBI" id="CHEBI:18420"/>
    </ligand>
</feature>
<accession>A0A3N2D243</accession>
<dbReference type="PROSITE" id="PS01347">
    <property type="entry name" value="MRAY_1"/>
    <property type="match status" value="1"/>
</dbReference>
<keyword evidence="5 7" id="KW-1133">Transmembrane helix</keyword>
<dbReference type="GO" id="GO:0046872">
    <property type="term" value="F:metal ion binding"/>
    <property type="evidence" value="ECO:0007669"/>
    <property type="project" value="UniProtKB-KW"/>
</dbReference>
<dbReference type="PANTHER" id="PTHR22926:SF5">
    <property type="entry name" value="PHOSPHO-N-ACETYLMURAMOYL-PENTAPEPTIDE-TRANSFERASE HOMOLOG"/>
    <property type="match status" value="1"/>
</dbReference>
<evidence type="ECO:0000313" key="10">
    <source>
        <dbReference type="EMBL" id="ROR93845.1"/>
    </source>
</evidence>
<dbReference type="EC" id="2.7.8.13" evidence="7 8"/>
<protein>
    <recommendedName>
        <fullName evidence="7 8">Phospho-N-acetylmuramoyl-pentapeptide-transferase</fullName>
        <ecNumber evidence="7 8">2.7.8.13</ecNumber>
    </recommendedName>
    <alternativeName>
        <fullName evidence="7">UDP-MurNAc-pentapeptide phosphotransferase</fullName>
    </alternativeName>
</protein>
<keyword evidence="3 7" id="KW-0808">Transferase</keyword>
<dbReference type="Pfam" id="PF10555">
    <property type="entry name" value="MraY_sig1"/>
    <property type="match status" value="1"/>
</dbReference>
<evidence type="ECO:0000256" key="6">
    <source>
        <dbReference type="ARBA" id="ARBA00023136"/>
    </source>
</evidence>
<dbReference type="Pfam" id="PF00953">
    <property type="entry name" value="Glycos_transf_4"/>
    <property type="match status" value="1"/>
</dbReference>
<proteinExistence type="inferred from homology"/>
<comment type="subcellular location">
    <subcellularLocation>
        <location evidence="7">Cell membrane</location>
        <topology evidence="7">Multi-pass membrane protein</topology>
    </subcellularLocation>
    <subcellularLocation>
        <location evidence="1">Membrane</location>
        <topology evidence="1">Multi-pass membrane protein</topology>
    </subcellularLocation>
</comment>
<dbReference type="RefSeq" id="WP_123740736.1">
    <property type="nucleotide sequence ID" value="NZ_CALFQU010000008.1"/>
</dbReference>
<evidence type="ECO:0000256" key="5">
    <source>
        <dbReference type="ARBA" id="ARBA00022989"/>
    </source>
</evidence>
<evidence type="ECO:0000313" key="11">
    <source>
        <dbReference type="Proteomes" id="UP000275356"/>
    </source>
</evidence>
<dbReference type="GO" id="GO:0009252">
    <property type="term" value="P:peptidoglycan biosynthetic process"/>
    <property type="evidence" value="ECO:0007669"/>
    <property type="project" value="UniProtKB-UniRule"/>
</dbReference>
<dbReference type="GO" id="GO:0051301">
    <property type="term" value="P:cell division"/>
    <property type="evidence" value="ECO:0007669"/>
    <property type="project" value="UniProtKB-KW"/>
</dbReference>
<comment type="pathway">
    <text evidence="7">Cell wall biogenesis; peptidoglycan biosynthesis.</text>
</comment>
<dbReference type="HAMAP" id="MF_00038">
    <property type="entry name" value="MraY"/>
    <property type="match status" value="1"/>
</dbReference>
<dbReference type="GO" id="GO:0008963">
    <property type="term" value="F:phospho-N-acetylmuramoyl-pentapeptide-transferase activity"/>
    <property type="evidence" value="ECO:0007669"/>
    <property type="project" value="UniProtKB-UniRule"/>
</dbReference>
<comment type="function">
    <text evidence="7">Catalyzes the initial step of the lipid cycle reactions in the biosynthesis of the cell wall peptidoglycan: transfers peptidoglycan precursor phospho-MurNAc-pentapeptide from UDP-MurNAc-pentapeptide onto the lipid carrier undecaprenyl phosphate, yielding undecaprenyl-pyrophosphoryl-MurNAc-pentapeptide, known as lipid I.</text>
</comment>
<dbReference type="PROSITE" id="PS01348">
    <property type="entry name" value="MRAY_2"/>
    <property type="match status" value="1"/>
</dbReference>
<sequence length="371" mass="39504">MIPVMVSGGVALAVSLFGTPLFIRFLVRKQYGQFIRQDGPTSHHVKRGTPTMGGVVIIVATLLGYAVANVVSFLRNDGVAPMSVSGLLLLFLIVGLGLVGFADDFTKISRQRSLGLSPIAKIIGQGGVGIVFSFLVLQFPNKDGITPATMGISFLRDTGLSLALFGTAIGVLLFMVWANFLITAWSNAVNLTDGLDGLCTGVSIFAFGAYVLITMWQFNQDCHNLLAGSARCYTTRDPLDLAIITAAIVGACLGFLWWNASPAKIFMGDTGSLALGGALAGLSILTRTELLAVIIGGMFVVIVASSVIQIGFFKISGGKRVFRMAPLHHHFELAGWQEITIVIRFWLIAAVFAAIGLAIFYAQWIASEPIG</sequence>
<keyword evidence="7" id="KW-0133">Cell shape</keyword>
<feature type="transmembrane region" description="Helical" evidence="7">
    <location>
        <begin position="6"/>
        <end position="27"/>
    </location>
</feature>
<evidence type="ECO:0000256" key="7">
    <source>
        <dbReference type="HAMAP-Rule" id="MF_00038"/>
    </source>
</evidence>
<organism evidence="10 11">
    <name type="scientific">Salana multivorans</name>
    <dbReference type="NCBI Taxonomy" id="120377"/>
    <lineage>
        <taxon>Bacteria</taxon>
        <taxon>Bacillati</taxon>
        <taxon>Actinomycetota</taxon>
        <taxon>Actinomycetes</taxon>
        <taxon>Micrococcales</taxon>
        <taxon>Beutenbergiaceae</taxon>
        <taxon>Salana</taxon>
    </lineage>
</organism>
<keyword evidence="11" id="KW-1185">Reference proteome</keyword>
<feature type="transmembrane region" description="Helical" evidence="7">
    <location>
        <begin position="48"/>
        <end position="68"/>
    </location>
</feature>
<comment type="cofactor">
    <cofactor evidence="7 9">
        <name>Mg(2+)</name>
        <dbReference type="ChEBI" id="CHEBI:18420"/>
    </cofactor>
</comment>
<keyword evidence="7" id="KW-0131">Cell cycle</keyword>
<dbReference type="EMBL" id="RKHQ01000002">
    <property type="protein sequence ID" value="ROR93845.1"/>
    <property type="molecule type" value="Genomic_DNA"/>
</dbReference>
<dbReference type="GO" id="GO:0005886">
    <property type="term" value="C:plasma membrane"/>
    <property type="evidence" value="ECO:0007669"/>
    <property type="project" value="UniProtKB-SubCell"/>
</dbReference>
<dbReference type="NCBIfam" id="TIGR00445">
    <property type="entry name" value="mraY"/>
    <property type="match status" value="1"/>
</dbReference>
<keyword evidence="4 7" id="KW-0812">Transmembrane</keyword>
<dbReference type="InterPro" id="IPR003524">
    <property type="entry name" value="PNAcMuramoyl-5peptid_Trfase"/>
</dbReference>
<feature type="transmembrane region" description="Helical" evidence="7">
    <location>
        <begin position="238"/>
        <end position="258"/>
    </location>
</feature>
<reference evidence="10 11" key="1">
    <citation type="submission" date="2018-11" db="EMBL/GenBank/DDBJ databases">
        <title>Sequencing the genomes of 1000 actinobacteria strains.</title>
        <authorList>
            <person name="Klenk H.-P."/>
        </authorList>
    </citation>
    <scope>NUCLEOTIDE SEQUENCE [LARGE SCALE GENOMIC DNA]</scope>
    <source>
        <strain evidence="10 11">DSM 13521</strain>
    </source>
</reference>
<keyword evidence="6 7" id="KW-0472">Membrane</keyword>
<dbReference type="InterPro" id="IPR000715">
    <property type="entry name" value="Glycosyl_transferase_4"/>
</dbReference>
<feature type="transmembrane region" description="Helical" evidence="7">
    <location>
        <begin position="160"/>
        <end position="185"/>
    </location>
</feature>
<feature type="transmembrane region" description="Helical" evidence="7">
    <location>
        <begin position="291"/>
        <end position="313"/>
    </location>
</feature>
<dbReference type="PANTHER" id="PTHR22926">
    <property type="entry name" value="PHOSPHO-N-ACETYLMURAMOYL-PENTAPEPTIDE-TRANSFERASE"/>
    <property type="match status" value="1"/>
</dbReference>
<feature type="transmembrane region" description="Helical" evidence="7">
    <location>
        <begin position="265"/>
        <end position="285"/>
    </location>
</feature>
<keyword evidence="7" id="KW-0132">Cell division</keyword>
<evidence type="ECO:0000256" key="9">
    <source>
        <dbReference type="PIRSR" id="PIRSR600715-1"/>
    </source>
</evidence>
<comment type="catalytic activity">
    <reaction evidence="7">
        <text>UDP-N-acetyl-alpha-D-muramoyl-L-alanyl-gamma-D-glutamyl-meso-2,6-diaminopimeloyl-D-alanyl-D-alanine + di-trans,octa-cis-undecaprenyl phosphate = di-trans,octa-cis-undecaprenyl diphospho-N-acetyl-alpha-D-muramoyl-L-alanyl-D-glutamyl-meso-2,6-diaminopimeloyl-D-alanyl-D-alanine + UMP</text>
        <dbReference type="Rhea" id="RHEA:28386"/>
        <dbReference type="ChEBI" id="CHEBI:57865"/>
        <dbReference type="ChEBI" id="CHEBI:60392"/>
        <dbReference type="ChEBI" id="CHEBI:61386"/>
        <dbReference type="ChEBI" id="CHEBI:61387"/>
        <dbReference type="EC" id="2.7.8.13"/>
    </reaction>
</comment>
<evidence type="ECO:0000256" key="8">
    <source>
        <dbReference type="NCBIfam" id="TIGR00445"/>
    </source>
</evidence>
<evidence type="ECO:0000256" key="3">
    <source>
        <dbReference type="ARBA" id="ARBA00022679"/>
    </source>
</evidence>
<feature type="binding site" evidence="9">
    <location>
        <position position="190"/>
    </location>
    <ligand>
        <name>Mg(2+)</name>
        <dbReference type="ChEBI" id="CHEBI:18420"/>
    </ligand>
</feature>
<dbReference type="AlphaFoldDB" id="A0A3N2D243"/>
<comment type="similarity">
    <text evidence="2 7">Belongs to the glycosyltransferase 4 family. MraY subfamily.</text>
</comment>
<keyword evidence="7" id="KW-0573">Peptidoglycan synthesis</keyword>
<evidence type="ECO:0000256" key="4">
    <source>
        <dbReference type="ARBA" id="ARBA00022692"/>
    </source>
</evidence>
<gene>
    <name evidence="7" type="primary">mraY</name>
    <name evidence="10" type="ORF">EDD28_3273</name>
</gene>
<keyword evidence="7" id="KW-1003">Cell membrane</keyword>
<keyword evidence="7 9" id="KW-0479">Metal-binding</keyword>
<dbReference type="CDD" id="cd06852">
    <property type="entry name" value="GT_MraY"/>
    <property type="match status" value="1"/>
</dbReference>
<comment type="caution">
    <text evidence="10">The sequence shown here is derived from an EMBL/GenBank/DDBJ whole genome shotgun (WGS) entry which is preliminary data.</text>
</comment>
<dbReference type="GO" id="GO:0051992">
    <property type="term" value="F:UDP-N-acetylmuramoyl-L-alanyl-D-glutamyl-meso-2,6-diaminopimelyl-D-alanyl-D-alanine:undecaprenyl-phosphate transferase activity"/>
    <property type="evidence" value="ECO:0007669"/>
    <property type="project" value="RHEA"/>
</dbReference>